<feature type="compositionally biased region" description="Polar residues" evidence="1">
    <location>
        <begin position="79"/>
        <end position="104"/>
    </location>
</feature>
<dbReference type="PANTHER" id="PTHR35306">
    <property type="entry name" value="BNAA03G57290D PROTEIN"/>
    <property type="match status" value="1"/>
</dbReference>
<proteinExistence type="predicted"/>
<dbReference type="GO" id="GO:0016071">
    <property type="term" value="P:mRNA metabolic process"/>
    <property type="evidence" value="ECO:0007669"/>
    <property type="project" value="UniProtKB-ARBA"/>
</dbReference>
<evidence type="ECO:0000313" key="3">
    <source>
        <dbReference type="EMBL" id="JAT49310.1"/>
    </source>
</evidence>
<reference evidence="2" key="1">
    <citation type="submission" date="2015-07" db="EMBL/GenBank/DDBJ databases">
        <title>Transcriptome Assembly of Anthurium amnicola.</title>
        <authorList>
            <person name="Suzuki J."/>
        </authorList>
    </citation>
    <scope>NUCLEOTIDE SEQUENCE</scope>
</reference>
<dbReference type="EMBL" id="GDJX01018626">
    <property type="protein sequence ID" value="JAT49310.1"/>
    <property type="molecule type" value="Transcribed_RNA"/>
</dbReference>
<sequence>MEMLVVVAQHQNYGGGGKLQIADGFMSPPSRGFRGINCRTFQSDVGILPSPCPETVPSASPRAMKQQQGPFLSEPPTQPRRSNPISINSMPRPSMSGASFNDQVSDSERWAGPAYSNSPPPSSLPIPKFSLCQKRSLSPELPVPSSGNKVHPVAKSAPSSPNRESYSYIGDFFFNTNSATQDLRRILHLDVADDLSK</sequence>
<dbReference type="Pfam" id="PF15365">
    <property type="entry name" value="PNRC"/>
    <property type="match status" value="1"/>
</dbReference>
<name>A0A1D1XL99_9ARAE</name>
<dbReference type="PANTHER" id="PTHR35306:SF1">
    <property type="entry name" value="VQ DOMAIN-CONTAINING PROTEIN"/>
    <property type="match status" value="1"/>
</dbReference>
<evidence type="ECO:0000313" key="2">
    <source>
        <dbReference type="EMBL" id="JAT43162.1"/>
    </source>
</evidence>
<gene>
    <name evidence="2" type="primary">C6orf132_0</name>
    <name evidence="3" type="synonym">C6orf132_1</name>
    <name evidence="2" type="ORF">g.31132</name>
    <name evidence="3" type="ORF">g.31134</name>
</gene>
<evidence type="ECO:0000256" key="1">
    <source>
        <dbReference type="SAM" id="MobiDB-lite"/>
    </source>
</evidence>
<protein>
    <submittedName>
        <fullName evidence="2">Uncharacterized protein C6orf132</fullName>
    </submittedName>
</protein>
<accession>A0A1D1XL99</accession>
<dbReference type="InterPro" id="IPR028322">
    <property type="entry name" value="PNRC-like_rgn"/>
</dbReference>
<organism evidence="2">
    <name type="scientific">Anthurium amnicola</name>
    <dbReference type="NCBI Taxonomy" id="1678845"/>
    <lineage>
        <taxon>Eukaryota</taxon>
        <taxon>Viridiplantae</taxon>
        <taxon>Streptophyta</taxon>
        <taxon>Embryophyta</taxon>
        <taxon>Tracheophyta</taxon>
        <taxon>Spermatophyta</taxon>
        <taxon>Magnoliopsida</taxon>
        <taxon>Liliopsida</taxon>
        <taxon>Araceae</taxon>
        <taxon>Pothoideae</taxon>
        <taxon>Potheae</taxon>
        <taxon>Anthurium</taxon>
    </lineage>
</organism>
<dbReference type="EMBL" id="GDJX01024774">
    <property type="protein sequence ID" value="JAT43162.1"/>
    <property type="molecule type" value="Transcribed_RNA"/>
</dbReference>
<dbReference type="AlphaFoldDB" id="A0A1D1XL99"/>
<feature type="region of interest" description="Disordered" evidence="1">
    <location>
        <begin position="49"/>
        <end position="162"/>
    </location>
</feature>